<name>A0A0B9GYS5_9GAMM</name>
<proteinExistence type="predicted"/>
<reference evidence="2 3" key="1">
    <citation type="submission" date="2014-12" db="EMBL/GenBank/DDBJ databases">
        <title>Genome sequencing of Photobacterium gaetbulicola AD005a.</title>
        <authorList>
            <person name="Adrian T.G.S."/>
            <person name="Chan K.G."/>
        </authorList>
    </citation>
    <scope>NUCLEOTIDE SEQUENCE [LARGE SCALE GENOMIC DNA]</scope>
    <source>
        <strain evidence="2 3">AD005a</strain>
    </source>
</reference>
<evidence type="ECO:0000259" key="1">
    <source>
        <dbReference type="Pfam" id="PF16036"/>
    </source>
</evidence>
<organism evidence="2 3">
    <name type="scientific">Photobacterium gaetbulicola</name>
    <dbReference type="NCBI Taxonomy" id="1295392"/>
    <lineage>
        <taxon>Bacteria</taxon>
        <taxon>Pseudomonadati</taxon>
        <taxon>Pseudomonadota</taxon>
        <taxon>Gammaproteobacteria</taxon>
        <taxon>Vibrionales</taxon>
        <taxon>Vibrionaceae</taxon>
        <taxon>Photobacterium</taxon>
    </lineage>
</organism>
<gene>
    <name evidence="2" type="ORF">RJ45_09795</name>
</gene>
<evidence type="ECO:0000313" key="3">
    <source>
        <dbReference type="Proteomes" id="UP000031278"/>
    </source>
</evidence>
<dbReference type="AlphaFoldDB" id="A0A0B9GYS5"/>
<protein>
    <submittedName>
        <fullName evidence="2">Periplasmic protein</fullName>
    </submittedName>
</protein>
<feature type="domain" description="Chalcone isomerase" evidence="1">
    <location>
        <begin position="62"/>
        <end position="171"/>
    </location>
</feature>
<sequence length="173" mass="19981">MKPLFTASSYQLLLAGILCLLTFHAGASTPWQVWPAVGEARLTWGPWVIYDSQLRSPDGLYQGEGDNLALVIRYHRNIDSEELIEATNDQWRHLGVSAIKRERWTHRLEQIWPDVKKGDRLIFVLNDKQGAFFQDNYQIGVLQDIEMSQAFLQIWLSPNTAYPDIRNQLIGKR</sequence>
<dbReference type="EMBL" id="JWLZ01000149">
    <property type="protein sequence ID" value="KHT63881.1"/>
    <property type="molecule type" value="Genomic_DNA"/>
</dbReference>
<dbReference type="RefSeq" id="WP_039461011.1">
    <property type="nucleotide sequence ID" value="NZ_JWLZ01000149.1"/>
</dbReference>
<dbReference type="InterPro" id="IPR016087">
    <property type="entry name" value="Chalcone_isomerase"/>
</dbReference>
<dbReference type="Pfam" id="PF16036">
    <property type="entry name" value="Chalcone_3"/>
    <property type="match status" value="1"/>
</dbReference>
<dbReference type="Proteomes" id="UP000031278">
    <property type="component" value="Unassembled WGS sequence"/>
</dbReference>
<accession>A0A0B9GYS5</accession>
<comment type="caution">
    <text evidence="2">The sequence shown here is derived from an EMBL/GenBank/DDBJ whole genome shotgun (WGS) entry which is preliminary data.</text>
</comment>
<evidence type="ECO:0000313" key="2">
    <source>
        <dbReference type="EMBL" id="KHT63881.1"/>
    </source>
</evidence>